<dbReference type="Proteomes" id="UP000215914">
    <property type="component" value="Unassembled WGS sequence"/>
</dbReference>
<dbReference type="Gramene" id="mRNA:HanXRQr2_Chr14g0638581">
    <property type="protein sequence ID" value="CDS:HanXRQr2_Chr14g0638581.1"/>
    <property type="gene ID" value="HanXRQr2_Chr14g0638581"/>
</dbReference>
<sequence length="101" mass="11638">MNVSACMLILILIVVWLYPYQINKWNYDFCLCYRYCDTSALPGWGVTAMVSEQRLFPVENLKIVIKTCEEWVDIYDRIQLDLLFGLTPMSILIDASSSSAT</sequence>
<keyword evidence="1" id="KW-0732">Signal</keyword>
<keyword evidence="3" id="KW-1185">Reference proteome</keyword>
<name>A0A9K3H793_HELAN</name>
<comment type="caution">
    <text evidence="2">The sequence shown here is derived from an EMBL/GenBank/DDBJ whole genome shotgun (WGS) entry which is preliminary data.</text>
</comment>
<reference evidence="2" key="1">
    <citation type="journal article" date="2017" name="Nature">
        <title>The sunflower genome provides insights into oil metabolism, flowering and Asterid evolution.</title>
        <authorList>
            <person name="Badouin H."/>
            <person name="Gouzy J."/>
            <person name="Grassa C.J."/>
            <person name="Murat F."/>
            <person name="Staton S.E."/>
            <person name="Cottret L."/>
            <person name="Lelandais-Briere C."/>
            <person name="Owens G.L."/>
            <person name="Carrere S."/>
            <person name="Mayjonade B."/>
            <person name="Legrand L."/>
            <person name="Gill N."/>
            <person name="Kane N.C."/>
            <person name="Bowers J.E."/>
            <person name="Hubner S."/>
            <person name="Bellec A."/>
            <person name="Berard A."/>
            <person name="Berges H."/>
            <person name="Blanchet N."/>
            <person name="Boniface M.C."/>
            <person name="Brunel D."/>
            <person name="Catrice O."/>
            <person name="Chaidir N."/>
            <person name="Claudel C."/>
            <person name="Donnadieu C."/>
            <person name="Faraut T."/>
            <person name="Fievet G."/>
            <person name="Helmstetter N."/>
            <person name="King M."/>
            <person name="Knapp S.J."/>
            <person name="Lai Z."/>
            <person name="Le Paslier M.C."/>
            <person name="Lippi Y."/>
            <person name="Lorenzon L."/>
            <person name="Mandel J.R."/>
            <person name="Marage G."/>
            <person name="Marchand G."/>
            <person name="Marquand E."/>
            <person name="Bret-Mestries E."/>
            <person name="Morien E."/>
            <person name="Nambeesan S."/>
            <person name="Nguyen T."/>
            <person name="Pegot-Espagnet P."/>
            <person name="Pouilly N."/>
            <person name="Raftis F."/>
            <person name="Sallet E."/>
            <person name="Schiex T."/>
            <person name="Thomas J."/>
            <person name="Vandecasteele C."/>
            <person name="Vares D."/>
            <person name="Vear F."/>
            <person name="Vautrin S."/>
            <person name="Crespi M."/>
            <person name="Mangin B."/>
            <person name="Burke J.M."/>
            <person name="Salse J."/>
            <person name="Munos S."/>
            <person name="Vincourt P."/>
            <person name="Rieseberg L.H."/>
            <person name="Langlade N.B."/>
        </authorList>
    </citation>
    <scope>NUCLEOTIDE SEQUENCE</scope>
    <source>
        <tissue evidence="2">Leaves</tissue>
    </source>
</reference>
<evidence type="ECO:0000256" key="1">
    <source>
        <dbReference type="SAM" id="SignalP"/>
    </source>
</evidence>
<dbReference type="AlphaFoldDB" id="A0A9K3H793"/>
<evidence type="ECO:0000313" key="3">
    <source>
        <dbReference type="Proteomes" id="UP000215914"/>
    </source>
</evidence>
<proteinExistence type="predicted"/>
<gene>
    <name evidence="2" type="ORF">HanXRQr2_Chr14g0638581</name>
</gene>
<feature type="chain" id="PRO_5039906386" evidence="1">
    <location>
        <begin position="25"/>
        <end position="101"/>
    </location>
</feature>
<protein>
    <submittedName>
        <fullName evidence="2">Uncharacterized protein</fullName>
    </submittedName>
</protein>
<evidence type="ECO:0000313" key="2">
    <source>
        <dbReference type="EMBL" id="KAF5768628.1"/>
    </source>
</evidence>
<feature type="signal peptide" evidence="1">
    <location>
        <begin position="1"/>
        <end position="24"/>
    </location>
</feature>
<organism evidence="2 3">
    <name type="scientific">Helianthus annuus</name>
    <name type="common">Common sunflower</name>
    <dbReference type="NCBI Taxonomy" id="4232"/>
    <lineage>
        <taxon>Eukaryota</taxon>
        <taxon>Viridiplantae</taxon>
        <taxon>Streptophyta</taxon>
        <taxon>Embryophyta</taxon>
        <taxon>Tracheophyta</taxon>
        <taxon>Spermatophyta</taxon>
        <taxon>Magnoliopsida</taxon>
        <taxon>eudicotyledons</taxon>
        <taxon>Gunneridae</taxon>
        <taxon>Pentapetalae</taxon>
        <taxon>asterids</taxon>
        <taxon>campanulids</taxon>
        <taxon>Asterales</taxon>
        <taxon>Asteraceae</taxon>
        <taxon>Asteroideae</taxon>
        <taxon>Heliantheae alliance</taxon>
        <taxon>Heliantheae</taxon>
        <taxon>Helianthus</taxon>
    </lineage>
</organism>
<dbReference type="EMBL" id="MNCJ02000329">
    <property type="protein sequence ID" value="KAF5768628.1"/>
    <property type="molecule type" value="Genomic_DNA"/>
</dbReference>
<accession>A0A9K3H793</accession>
<reference evidence="2" key="2">
    <citation type="submission" date="2020-06" db="EMBL/GenBank/DDBJ databases">
        <title>Helianthus annuus Genome sequencing and assembly Release 2.</title>
        <authorList>
            <person name="Gouzy J."/>
            <person name="Langlade N."/>
            <person name="Munos S."/>
        </authorList>
    </citation>
    <scope>NUCLEOTIDE SEQUENCE</scope>
    <source>
        <tissue evidence="2">Leaves</tissue>
    </source>
</reference>